<evidence type="ECO:0000256" key="4">
    <source>
        <dbReference type="ARBA" id="ARBA00023136"/>
    </source>
</evidence>
<dbReference type="SUPFAM" id="SSF48452">
    <property type="entry name" value="TPR-like"/>
    <property type="match status" value="1"/>
</dbReference>
<evidence type="ECO:0000259" key="8">
    <source>
        <dbReference type="Pfam" id="PF14322"/>
    </source>
</evidence>
<feature type="domain" description="SusD-like N-terminal" evidence="8">
    <location>
        <begin position="26"/>
        <end position="234"/>
    </location>
</feature>
<dbReference type="InterPro" id="IPR012944">
    <property type="entry name" value="SusD_RagB_dom"/>
</dbReference>
<dbReference type="Pfam" id="PF14322">
    <property type="entry name" value="SusD-like_3"/>
    <property type="match status" value="1"/>
</dbReference>
<evidence type="ECO:0000256" key="5">
    <source>
        <dbReference type="ARBA" id="ARBA00023237"/>
    </source>
</evidence>
<feature type="domain" description="RagB/SusD" evidence="7">
    <location>
        <begin position="415"/>
        <end position="544"/>
    </location>
</feature>
<organism evidence="9 10">
    <name type="scientific">Pedobacter kyonggii</name>
    <dbReference type="NCBI Taxonomy" id="1926871"/>
    <lineage>
        <taxon>Bacteria</taxon>
        <taxon>Pseudomonadati</taxon>
        <taxon>Bacteroidota</taxon>
        <taxon>Sphingobacteriia</taxon>
        <taxon>Sphingobacteriales</taxon>
        <taxon>Sphingobacteriaceae</taxon>
        <taxon>Pedobacter</taxon>
    </lineage>
</organism>
<feature type="signal peptide" evidence="6">
    <location>
        <begin position="1"/>
        <end position="25"/>
    </location>
</feature>
<proteinExistence type="inferred from homology"/>
<dbReference type="AlphaFoldDB" id="A0A4Q9HB19"/>
<name>A0A4Q9HB19_9SPHI</name>
<dbReference type="EMBL" id="SIXF01000014">
    <property type="protein sequence ID" value="TBO41296.1"/>
    <property type="molecule type" value="Genomic_DNA"/>
</dbReference>
<protein>
    <submittedName>
        <fullName evidence="9">RagB/SusD family nutrient uptake outer membrane protein</fullName>
    </submittedName>
</protein>
<accession>A0A4Q9HB19</accession>
<dbReference type="InterPro" id="IPR011990">
    <property type="entry name" value="TPR-like_helical_dom_sf"/>
</dbReference>
<evidence type="ECO:0000256" key="3">
    <source>
        <dbReference type="ARBA" id="ARBA00022729"/>
    </source>
</evidence>
<keyword evidence="5" id="KW-0998">Cell outer membrane</keyword>
<dbReference type="InterPro" id="IPR033985">
    <property type="entry name" value="SusD-like_N"/>
</dbReference>
<feature type="chain" id="PRO_5020498635" evidence="6">
    <location>
        <begin position="26"/>
        <end position="544"/>
    </location>
</feature>
<dbReference type="Pfam" id="PF07980">
    <property type="entry name" value="SusD_RagB"/>
    <property type="match status" value="1"/>
</dbReference>
<dbReference type="Proteomes" id="UP000291819">
    <property type="component" value="Unassembled WGS sequence"/>
</dbReference>
<evidence type="ECO:0000313" key="9">
    <source>
        <dbReference type="EMBL" id="TBO41296.1"/>
    </source>
</evidence>
<evidence type="ECO:0000313" key="10">
    <source>
        <dbReference type="Proteomes" id="UP000291819"/>
    </source>
</evidence>
<comment type="similarity">
    <text evidence="2">Belongs to the SusD family.</text>
</comment>
<dbReference type="Gene3D" id="1.25.40.390">
    <property type="match status" value="1"/>
</dbReference>
<evidence type="ECO:0000256" key="2">
    <source>
        <dbReference type="ARBA" id="ARBA00006275"/>
    </source>
</evidence>
<comment type="caution">
    <text evidence="9">The sequence shown here is derived from an EMBL/GenBank/DDBJ whole genome shotgun (WGS) entry which is preliminary data.</text>
</comment>
<reference evidence="9 10" key="1">
    <citation type="submission" date="2019-02" db="EMBL/GenBank/DDBJ databases">
        <title>Pedobacter kyonggii whole genome sequence analysis.</title>
        <authorList>
            <person name="Dahal R.H."/>
        </authorList>
    </citation>
    <scope>NUCLEOTIDE SEQUENCE [LARGE SCALE GENOMIC DNA]</scope>
    <source>
        <strain evidence="9 10">K-4-11-1</strain>
    </source>
</reference>
<keyword evidence="10" id="KW-1185">Reference proteome</keyword>
<evidence type="ECO:0000256" key="1">
    <source>
        <dbReference type="ARBA" id="ARBA00004442"/>
    </source>
</evidence>
<dbReference type="GO" id="GO:0009279">
    <property type="term" value="C:cell outer membrane"/>
    <property type="evidence" value="ECO:0007669"/>
    <property type="project" value="UniProtKB-SubCell"/>
</dbReference>
<dbReference type="RefSeq" id="WP_131030809.1">
    <property type="nucleotide sequence ID" value="NZ_SIXF01000014.1"/>
</dbReference>
<evidence type="ECO:0000256" key="6">
    <source>
        <dbReference type="SAM" id="SignalP"/>
    </source>
</evidence>
<evidence type="ECO:0000259" key="7">
    <source>
        <dbReference type="Pfam" id="PF07980"/>
    </source>
</evidence>
<dbReference type="OrthoDB" id="5694214at2"/>
<keyword evidence="4" id="KW-0472">Membrane</keyword>
<sequence>MKKLKYILFSCLAVALMFYSSCKKAFLDEKPYSSYTPITLNDSLGFEASLIGLYNHVSTIYSYADQQGWPSVWQVGTDVANATTNQQGVEVPYYDYTQLTPTDGAAAYMWNRNYILINLSNVIIDGIENPSVSAISAKGKASINAEAKFFRAYAYNTLATLYGRVPLIKNALTAPKTDFVRAPLNEVNDFIINDLLFAVANLPDIESVKSNTKGKMYGRANRFMAMQLLAEVYLRTGKNDLAEQQALGIINSGKFSLNKARFGVKASLPGDYYSDLFVYGNQRRSQSNKEVIWTLEQENPSSVVGGITNNPQQRRVWGTGYYAIQGMVLADSLGGRGLSRLRLSNWFLYSLYKPGDIRNSQYNVKRRFYYNDPANAKFGQIIPYTGPDTLFKINPSITKWNQFDPNDTFGFAMIKDFILMRLGETYLLLAEAQFKQGKLSDAAASINELRKRAFADYPTRGQVQSSDINLNFILDERARELIGEENRRMTLMRTGTLVDRAINLNSNDAAKPLKGLTAKNLLLPIPLTEIQLNKDALLEQNPGY</sequence>
<comment type="subcellular location">
    <subcellularLocation>
        <location evidence="1">Cell outer membrane</location>
    </subcellularLocation>
</comment>
<gene>
    <name evidence="9" type="ORF">EYS08_14965</name>
</gene>
<keyword evidence="3 6" id="KW-0732">Signal</keyword>